<dbReference type="AlphaFoldDB" id="A0A844DTF1"/>
<evidence type="ECO:0000259" key="1">
    <source>
        <dbReference type="Pfam" id="PF24032"/>
    </source>
</evidence>
<name>A0A844DTF1_9FIRM</name>
<sequence>MDVELLIADPSGEKAYLPITEEGIEWSTERRSTPGKLTFKIVKDSIINFQEGAAVRLKVDGKPVFFGFVFSKKRDKDQIITVTAYDQLRYLQNKDTYVYENKTASEFIQMVAADFSLNVGTLEDTGFKIASRVEDNTSLFDMIENALDLTLQNTKEMFVLYDDFGKLTLKNLGSMYVGEPGAYLMIDEETGENFEYTSSIDSDTYNKIKLTYDNESTGKREVYIAQDGSHINEWGVLQYFDTLSKGENGQAKADALLQLYNKKTRNLKIVNALGDTRVRAGSMVVINLALGDMNLKNFMLVEKVKHTFKLDQHFMDLTLRGGEFVA</sequence>
<reference evidence="2 3" key="1">
    <citation type="journal article" date="2019" name="Nat. Med.">
        <title>A library of human gut bacterial isolates paired with longitudinal multiomics data enables mechanistic microbiome research.</title>
        <authorList>
            <person name="Poyet M."/>
            <person name="Groussin M."/>
            <person name="Gibbons S.M."/>
            <person name="Avila-Pacheco J."/>
            <person name="Jiang X."/>
            <person name="Kearney S.M."/>
            <person name="Perrotta A.R."/>
            <person name="Berdy B."/>
            <person name="Zhao S."/>
            <person name="Lieberman T.D."/>
            <person name="Swanson P.K."/>
            <person name="Smith M."/>
            <person name="Roesemann S."/>
            <person name="Alexander J.E."/>
            <person name="Rich S.A."/>
            <person name="Livny J."/>
            <person name="Vlamakis H."/>
            <person name="Clish C."/>
            <person name="Bullock K."/>
            <person name="Deik A."/>
            <person name="Scott J."/>
            <person name="Pierce K.A."/>
            <person name="Xavier R.J."/>
            <person name="Alm E.J."/>
        </authorList>
    </citation>
    <scope>NUCLEOTIDE SEQUENCE [LARGE SCALE GENOMIC DNA]</scope>
    <source>
        <strain evidence="2 3">BIOML-A1</strain>
    </source>
</reference>
<feature type="domain" description="YqbQ/XkdQ" evidence="1">
    <location>
        <begin position="24"/>
        <end position="320"/>
    </location>
</feature>
<protein>
    <submittedName>
        <fullName evidence="2">Hydrolase</fullName>
    </submittedName>
</protein>
<dbReference type="InterPro" id="IPR056937">
    <property type="entry name" value="YqbQ/XkdQ"/>
</dbReference>
<evidence type="ECO:0000313" key="2">
    <source>
        <dbReference type="EMBL" id="MSC62981.1"/>
    </source>
</evidence>
<accession>A0A844DTF1</accession>
<evidence type="ECO:0000313" key="3">
    <source>
        <dbReference type="Proteomes" id="UP000461506"/>
    </source>
</evidence>
<dbReference type="Proteomes" id="UP000461506">
    <property type="component" value="Unassembled WGS sequence"/>
</dbReference>
<comment type="caution">
    <text evidence="2">The sequence shown here is derived from an EMBL/GenBank/DDBJ whole genome shotgun (WGS) entry which is preliminary data.</text>
</comment>
<dbReference type="Pfam" id="PF24032">
    <property type="entry name" value="YQBQ"/>
    <property type="match status" value="1"/>
</dbReference>
<dbReference type="SUPFAM" id="SSF69279">
    <property type="entry name" value="Phage tail proteins"/>
    <property type="match status" value="1"/>
</dbReference>
<organism evidence="2 3">
    <name type="scientific">Faecalibacterium prausnitzii</name>
    <dbReference type="NCBI Taxonomy" id="853"/>
    <lineage>
        <taxon>Bacteria</taxon>
        <taxon>Bacillati</taxon>
        <taxon>Bacillota</taxon>
        <taxon>Clostridia</taxon>
        <taxon>Eubacteriales</taxon>
        <taxon>Oscillospiraceae</taxon>
        <taxon>Faecalibacterium</taxon>
    </lineage>
</organism>
<dbReference type="GO" id="GO:0016787">
    <property type="term" value="F:hydrolase activity"/>
    <property type="evidence" value="ECO:0007669"/>
    <property type="project" value="UniProtKB-KW"/>
</dbReference>
<dbReference type="RefSeq" id="WP_154276893.1">
    <property type="nucleotide sequence ID" value="NZ_WKQN01000004.1"/>
</dbReference>
<dbReference type="EMBL" id="WKQN01000004">
    <property type="protein sequence ID" value="MSC62981.1"/>
    <property type="molecule type" value="Genomic_DNA"/>
</dbReference>
<keyword evidence="2" id="KW-0378">Hydrolase</keyword>
<proteinExistence type="predicted"/>
<gene>
    <name evidence="2" type="ORF">GKD95_06440</name>
</gene>